<feature type="region of interest" description="Disordered" evidence="4">
    <location>
        <begin position="247"/>
        <end position="279"/>
    </location>
</feature>
<feature type="region of interest" description="Disordered" evidence="4">
    <location>
        <begin position="1"/>
        <end position="117"/>
    </location>
</feature>
<dbReference type="EMBL" id="PUHW01000086">
    <property type="protein sequence ID" value="KAG0689331.1"/>
    <property type="molecule type" value="Genomic_DNA"/>
</dbReference>
<feature type="region of interest" description="Disordered" evidence="4">
    <location>
        <begin position="176"/>
        <end position="205"/>
    </location>
</feature>
<feature type="compositionally biased region" description="Polar residues" evidence="4">
    <location>
        <begin position="265"/>
        <end position="274"/>
    </location>
</feature>
<feature type="compositionally biased region" description="Acidic residues" evidence="4">
    <location>
        <begin position="49"/>
        <end position="61"/>
    </location>
</feature>
<evidence type="ECO:0000256" key="2">
    <source>
        <dbReference type="ARBA" id="ARBA00019138"/>
    </source>
</evidence>
<dbReference type="PROSITE" id="PS51279">
    <property type="entry name" value="BCNT_C"/>
    <property type="match status" value="1"/>
</dbReference>
<gene>
    <name evidence="6" type="primary">SWC5</name>
    <name evidence="6" type="ORF">C6P40_005191</name>
</gene>
<accession>A0A9P6WLJ3</accession>
<dbReference type="InterPro" id="IPR011421">
    <property type="entry name" value="BCNT-C"/>
</dbReference>
<feature type="compositionally biased region" description="Acidic residues" evidence="4">
    <location>
        <begin position="81"/>
        <end position="93"/>
    </location>
</feature>
<keyword evidence="7" id="KW-1185">Reference proteome</keyword>
<dbReference type="OrthoDB" id="445677at2759"/>
<reference evidence="6" key="1">
    <citation type="submission" date="2020-11" db="EMBL/GenBank/DDBJ databases">
        <title>Kefir isolates.</title>
        <authorList>
            <person name="Marcisauskas S."/>
            <person name="Kim Y."/>
            <person name="Blasche S."/>
        </authorList>
    </citation>
    <scope>NUCLEOTIDE SEQUENCE</scope>
    <source>
        <strain evidence="6">Olga-1</strain>
    </source>
</reference>
<feature type="compositionally biased region" description="Polar residues" evidence="4">
    <location>
        <begin position="1"/>
        <end position="36"/>
    </location>
</feature>
<evidence type="ECO:0000256" key="1">
    <source>
        <dbReference type="ARBA" id="ARBA00010465"/>
    </source>
</evidence>
<dbReference type="PANTHER" id="PTHR48407">
    <property type="entry name" value="CRANIOFACIAL DEVELOPMENT PROTEIN 1"/>
    <property type="match status" value="1"/>
</dbReference>
<sequence>MITLHSDSFVSTISSNKENTPQTSKSNQKEPSSQILPQKLENEASQDSQDSDDYIEDQDEDYVIKNNNISNNLQSNNNASENDDDDDEEFFDDEDKKEMAKYSSIESSEGGLIKTRRQRLQEDENLKKEKKLLALINSNNGKSKTSKVDINSIWAELNNTGNDTNNNNKQTLQNSAQLKSEPQVELEVKLQPESQPQTSNSSMISSDNKIKITRTYEFAGSITNEVKWVDANSEEAKAYLNSVTIKPSNTNTNTDTDNNINNLTPSSTPSVQQKNLRRKRKRASLLDAVISNSSKTKLSTLEKSRLDWATYVDKNKISNELKYTNKDGYLEKQDFLNRVDSRRDNLYTDAKSKISKQN</sequence>
<proteinExistence type="inferred from homology"/>
<dbReference type="Proteomes" id="UP000697127">
    <property type="component" value="Unassembled WGS sequence"/>
</dbReference>
<dbReference type="PANTHER" id="PTHR48407:SF1">
    <property type="entry name" value="CRANIOFACIAL DEVELOPMENT PROTEIN 1"/>
    <property type="match status" value="1"/>
</dbReference>
<name>A0A9P6WLJ3_9ASCO</name>
<evidence type="ECO:0000259" key="5">
    <source>
        <dbReference type="PROSITE" id="PS51279"/>
    </source>
</evidence>
<dbReference type="GO" id="GO:0000812">
    <property type="term" value="C:Swr1 complex"/>
    <property type="evidence" value="ECO:0007669"/>
    <property type="project" value="TreeGrafter"/>
</dbReference>
<evidence type="ECO:0000256" key="3">
    <source>
        <dbReference type="ARBA" id="ARBA00025222"/>
    </source>
</evidence>
<feature type="compositionally biased region" description="Low complexity" evidence="4">
    <location>
        <begin position="249"/>
        <end position="264"/>
    </location>
</feature>
<protein>
    <recommendedName>
        <fullName evidence="2">SWR1-complex protein 5</fullName>
    </recommendedName>
</protein>
<dbReference type="InterPro" id="IPR027124">
    <property type="entry name" value="Swc5/CFDP1/2"/>
</dbReference>
<feature type="domain" description="BCNT-C" evidence="5">
    <location>
        <begin position="280"/>
        <end position="357"/>
    </location>
</feature>
<dbReference type="Pfam" id="PF07572">
    <property type="entry name" value="BCNT"/>
    <property type="match status" value="1"/>
</dbReference>
<evidence type="ECO:0000313" key="7">
    <source>
        <dbReference type="Proteomes" id="UP000697127"/>
    </source>
</evidence>
<feature type="compositionally biased region" description="Polar residues" evidence="4">
    <location>
        <begin position="192"/>
        <end position="205"/>
    </location>
</feature>
<evidence type="ECO:0000313" key="6">
    <source>
        <dbReference type="EMBL" id="KAG0689331.1"/>
    </source>
</evidence>
<comment type="similarity">
    <text evidence="1">Belongs to the SWC5 family.</text>
</comment>
<dbReference type="AlphaFoldDB" id="A0A9P6WLJ3"/>
<feature type="compositionally biased region" description="Low complexity" evidence="4">
    <location>
        <begin position="66"/>
        <end position="80"/>
    </location>
</feature>
<comment type="function">
    <text evidence="3">Component of the SWR1 complex which mediates the ATP-dependent exchange of histone H2A for the H2A variant HZT1 leading to transcriptional regulation of selected genes by chromatin remodeling. Involved in chromosome stability.</text>
</comment>
<evidence type="ECO:0000256" key="4">
    <source>
        <dbReference type="SAM" id="MobiDB-lite"/>
    </source>
</evidence>
<comment type="caution">
    <text evidence="6">The sequence shown here is derived from an EMBL/GenBank/DDBJ whole genome shotgun (WGS) entry which is preliminary data.</text>
</comment>
<organism evidence="6 7">
    <name type="scientific">Pichia californica</name>
    <dbReference type="NCBI Taxonomy" id="460514"/>
    <lineage>
        <taxon>Eukaryota</taxon>
        <taxon>Fungi</taxon>
        <taxon>Dikarya</taxon>
        <taxon>Ascomycota</taxon>
        <taxon>Saccharomycotina</taxon>
        <taxon>Pichiomycetes</taxon>
        <taxon>Pichiales</taxon>
        <taxon>Pichiaceae</taxon>
        <taxon>Pichia</taxon>
    </lineage>
</organism>